<organism evidence="1 2">
    <name type="scientific">Mycolicibacter acidiphilus</name>
    <dbReference type="NCBI Taxonomy" id="2835306"/>
    <lineage>
        <taxon>Bacteria</taxon>
        <taxon>Bacillati</taxon>
        <taxon>Actinomycetota</taxon>
        <taxon>Actinomycetes</taxon>
        <taxon>Mycobacteriales</taxon>
        <taxon>Mycobacteriaceae</taxon>
        <taxon>Mycolicibacter</taxon>
    </lineage>
</organism>
<keyword evidence="2" id="KW-1185">Reference proteome</keyword>
<dbReference type="Gene3D" id="3.40.50.300">
    <property type="entry name" value="P-loop containing nucleotide triphosphate hydrolases"/>
    <property type="match status" value="1"/>
</dbReference>
<accession>A0ABS5RNQ1</accession>
<dbReference type="GO" id="GO:0005524">
    <property type="term" value="F:ATP binding"/>
    <property type="evidence" value="ECO:0007669"/>
    <property type="project" value="UniProtKB-KW"/>
</dbReference>
<dbReference type="SUPFAM" id="SSF52540">
    <property type="entry name" value="P-loop containing nucleoside triphosphate hydrolases"/>
    <property type="match status" value="1"/>
</dbReference>
<evidence type="ECO:0000313" key="1">
    <source>
        <dbReference type="EMBL" id="MBS9535927.1"/>
    </source>
</evidence>
<dbReference type="InterPro" id="IPR027417">
    <property type="entry name" value="P-loop_NTPase"/>
</dbReference>
<name>A0ABS5RNQ1_9MYCO</name>
<sequence length="953" mass="105065">MSKTGRGPAQHGTARVYADVRDFPIYVSHIDESTRLWFAPWRIWDGATFLAGAAATLWATKSGLESGHAAAIFIIGAGLTGALTVAARQVPVTKPSPLYRLWWLLSGLFTTQHRGRTASQGDRFLGAPDEVIGNLVFTAGGVYAEFILAGQPGGMMPFDMKDEVASGHRPLVRQLPSGMTFWGVSAVVSPRRIVSRMLAGHDDRNAWVSEVRDWQDFLAIEPFYEQIFGVRIPVDAGMAGRNGAGGVAKAANVIVGRDPDDPQSLAGYQELVDQLLTKIPARFAPTPATPRQIRWLYLRHWTRGAQEVPFPHDPGGPDRLSSADFTSYVPHFDAGDQQSRRVHRSWWRRRVPALTPVLRIGGAAAAAPDSYQTMLPVSQLPRAGLAYPRAELLLAPYDVDVDAAVDWFQHVTLNSAERALTRVDRAQRNLNDQSWQRVGRRASHTDLQERFDSAEDYNAELRSSGLEREVEATTVLAVGARTAKAALTAAQQLHTHFAEELETVVKAPHGGAQLALWQIGHTGSEERAPRSQFCQPTTTKHWARFAPLVSSELGNDTGILFARNMNTRRPAPVLLDLEGTPERRGAPGMFFIGAPGGGKSQGAKRVVDGLVKRGSQVSITDPGTMREWEPALAHHGDAVAVLDPARGKVSMDGLRIFPREVAVERTLDHLLPMMGAEPDSDVARQFRFLLRPDQRVAESMGALMRYLDGLHGAQRREYEALTNRLDMWARVDFLRAMFDESLPVPPIADKDVVIWLTAALELPNSTQTDQLHQYKKQSARARAGFAIYGLIAALTRETYTGPNRRPGGFGWFVAEEARSYFASPVGREDTQRIVTQGRKERYGLIGISQHIEHFEGISTQDLPNRVVTPFKPSERDYAREAYRKIGIDPDEYPEVLDLRTVRGHGYAYLLDEFGRAGLVDMLAPVQPDLVAAFDTRDISAHAGTHNSISGGGL</sequence>
<protein>
    <submittedName>
        <fullName evidence="1">ATP-binding protein</fullName>
    </submittedName>
</protein>
<reference evidence="1 2" key="1">
    <citation type="submission" date="2021-05" db="EMBL/GenBank/DDBJ databases">
        <title>Mycobacterium acidophilum sp. nov., an extremely acid-tolerant member of the genus Mycobacterium.</title>
        <authorList>
            <person name="Xia J."/>
        </authorList>
    </citation>
    <scope>NUCLEOTIDE SEQUENCE [LARGE SCALE GENOMIC DNA]</scope>
    <source>
        <strain evidence="1 2">M1</strain>
    </source>
</reference>
<evidence type="ECO:0000313" key="2">
    <source>
        <dbReference type="Proteomes" id="UP001519535"/>
    </source>
</evidence>
<dbReference type="Pfam" id="PF12846">
    <property type="entry name" value="AAA_10"/>
    <property type="match status" value="1"/>
</dbReference>
<keyword evidence="1" id="KW-0067">ATP-binding</keyword>
<comment type="caution">
    <text evidence="1">The sequence shown here is derived from an EMBL/GenBank/DDBJ whole genome shotgun (WGS) entry which is preliminary data.</text>
</comment>
<dbReference type="EMBL" id="JAHCLR010000066">
    <property type="protein sequence ID" value="MBS9535927.1"/>
    <property type="molecule type" value="Genomic_DNA"/>
</dbReference>
<keyword evidence="1" id="KW-0547">Nucleotide-binding</keyword>
<gene>
    <name evidence="1" type="ORF">KIH27_20295</name>
</gene>
<proteinExistence type="predicted"/>
<dbReference type="RefSeq" id="WP_214094776.1">
    <property type="nucleotide sequence ID" value="NZ_JAHCLR010000066.1"/>
</dbReference>
<dbReference type="Proteomes" id="UP001519535">
    <property type="component" value="Unassembled WGS sequence"/>
</dbReference>